<sequence length="138" mass="14963">MKGGRKNSFNNDFDRSARGSHGSNKGFRGNDFDSQRMSNRGGDKQSFKGGPRREGFGKIGGRNSFNDDFDDQQEGLAVITKDFGGTILMGREGVAEGLMHIILRGLEEKDLESSSVEGLKNIVGTRTGALMTIETVDA</sequence>
<feature type="region of interest" description="Disordered" evidence="1">
    <location>
        <begin position="1"/>
        <end position="67"/>
    </location>
</feature>
<gene>
    <name evidence="2" type="ORF">Pyn_06508</name>
</gene>
<name>A0A314YK07_PRUYE</name>
<comment type="caution">
    <text evidence="2">The sequence shown here is derived from an EMBL/GenBank/DDBJ whole genome shotgun (WGS) entry which is preliminary data.</text>
</comment>
<evidence type="ECO:0000313" key="3">
    <source>
        <dbReference type="Proteomes" id="UP000250321"/>
    </source>
</evidence>
<dbReference type="STRING" id="2094558.A0A314YK07"/>
<reference evidence="2 3" key="1">
    <citation type="submission" date="2018-02" db="EMBL/GenBank/DDBJ databases">
        <title>Draft genome of wild Prunus yedoensis var. nudiflora.</title>
        <authorList>
            <person name="Baek S."/>
            <person name="Kim J.-H."/>
            <person name="Choi K."/>
            <person name="Kim G.-B."/>
            <person name="Cho A."/>
            <person name="Jang H."/>
            <person name="Shin C.-H."/>
            <person name="Yu H.-J."/>
            <person name="Mun J.-H."/>
        </authorList>
    </citation>
    <scope>NUCLEOTIDE SEQUENCE [LARGE SCALE GENOMIC DNA]</scope>
    <source>
        <strain evidence="3">cv. Jeju island</strain>
        <tissue evidence="2">Leaf</tissue>
    </source>
</reference>
<accession>A0A314YK07</accession>
<dbReference type="EMBL" id="PJQY01000954">
    <property type="protein sequence ID" value="PQQ06490.1"/>
    <property type="molecule type" value="Genomic_DNA"/>
</dbReference>
<evidence type="ECO:0000256" key="1">
    <source>
        <dbReference type="SAM" id="MobiDB-lite"/>
    </source>
</evidence>
<evidence type="ECO:0000313" key="2">
    <source>
        <dbReference type="EMBL" id="PQQ06490.1"/>
    </source>
</evidence>
<dbReference type="AlphaFoldDB" id="A0A314YK07"/>
<protein>
    <submittedName>
        <fullName evidence="2">DNA polymerase zeta catalytic subunit</fullName>
    </submittedName>
</protein>
<keyword evidence="3" id="KW-1185">Reference proteome</keyword>
<dbReference type="Proteomes" id="UP000250321">
    <property type="component" value="Unassembled WGS sequence"/>
</dbReference>
<proteinExistence type="predicted"/>
<organism evidence="2 3">
    <name type="scientific">Prunus yedoensis var. nudiflora</name>
    <dbReference type="NCBI Taxonomy" id="2094558"/>
    <lineage>
        <taxon>Eukaryota</taxon>
        <taxon>Viridiplantae</taxon>
        <taxon>Streptophyta</taxon>
        <taxon>Embryophyta</taxon>
        <taxon>Tracheophyta</taxon>
        <taxon>Spermatophyta</taxon>
        <taxon>Magnoliopsida</taxon>
        <taxon>eudicotyledons</taxon>
        <taxon>Gunneridae</taxon>
        <taxon>Pentapetalae</taxon>
        <taxon>rosids</taxon>
        <taxon>fabids</taxon>
        <taxon>Rosales</taxon>
        <taxon>Rosaceae</taxon>
        <taxon>Amygdaloideae</taxon>
        <taxon>Amygdaleae</taxon>
        <taxon>Prunus</taxon>
    </lineage>
</organism>
<feature type="compositionally biased region" description="Basic and acidic residues" evidence="1">
    <location>
        <begin position="41"/>
        <end position="56"/>
    </location>
</feature>